<comment type="caution">
    <text evidence="3">The sequence shown here is derived from an EMBL/GenBank/DDBJ whole genome shotgun (WGS) entry which is preliminary data.</text>
</comment>
<dbReference type="AlphaFoldDB" id="A0A4R5U4P6"/>
<keyword evidence="4" id="KW-1185">Reference proteome</keyword>
<reference evidence="3 4" key="1">
    <citation type="submission" date="2019-03" db="EMBL/GenBank/DDBJ databases">
        <title>Luteimonas zhaokaii sp.nov., isolated from the rectal contents of Plateau pika in Yushu, Qinghai Province, China.</title>
        <authorList>
            <person name="Zhang G."/>
        </authorList>
    </citation>
    <scope>NUCLEOTIDE SEQUENCE [LARGE SCALE GENOMIC DNA]</scope>
    <source>
        <strain evidence="3 4">B9</strain>
    </source>
</reference>
<keyword evidence="1" id="KW-0812">Transmembrane</keyword>
<dbReference type="CDD" id="cd00060">
    <property type="entry name" value="FHA"/>
    <property type="match status" value="1"/>
</dbReference>
<evidence type="ECO:0000313" key="4">
    <source>
        <dbReference type="Proteomes" id="UP000294796"/>
    </source>
</evidence>
<dbReference type="EMBL" id="SMTF01000001">
    <property type="protein sequence ID" value="TDK28742.1"/>
    <property type="molecule type" value="Genomic_DNA"/>
</dbReference>
<proteinExistence type="predicted"/>
<feature type="domain" description="FHA" evidence="2">
    <location>
        <begin position="136"/>
        <end position="185"/>
    </location>
</feature>
<evidence type="ECO:0000313" key="3">
    <source>
        <dbReference type="EMBL" id="TDK28742.1"/>
    </source>
</evidence>
<feature type="transmembrane region" description="Helical" evidence="1">
    <location>
        <begin position="243"/>
        <end position="263"/>
    </location>
</feature>
<dbReference type="Gene3D" id="2.60.200.20">
    <property type="match status" value="1"/>
</dbReference>
<protein>
    <submittedName>
        <fullName evidence="3">FHA domain-containing protein</fullName>
    </submittedName>
</protein>
<organism evidence="3 4">
    <name type="scientific">Luteimonas aestuarii</name>
    <dbReference type="NCBI Taxonomy" id="453837"/>
    <lineage>
        <taxon>Bacteria</taxon>
        <taxon>Pseudomonadati</taxon>
        <taxon>Pseudomonadota</taxon>
        <taxon>Gammaproteobacteria</taxon>
        <taxon>Lysobacterales</taxon>
        <taxon>Lysobacteraceae</taxon>
        <taxon>Luteimonas</taxon>
    </lineage>
</organism>
<dbReference type="InterPro" id="IPR000253">
    <property type="entry name" value="FHA_dom"/>
</dbReference>
<gene>
    <name evidence="3" type="ORF">E2F46_00060</name>
</gene>
<dbReference type="SMART" id="SM00240">
    <property type="entry name" value="FHA"/>
    <property type="match status" value="1"/>
</dbReference>
<dbReference type="RefSeq" id="WP_133320563.1">
    <property type="nucleotide sequence ID" value="NZ_SMTF01000001.1"/>
</dbReference>
<dbReference type="SUPFAM" id="SSF49879">
    <property type="entry name" value="SMAD/FHA domain"/>
    <property type="match status" value="1"/>
</dbReference>
<dbReference type="OrthoDB" id="5801518at2"/>
<dbReference type="Proteomes" id="UP000294796">
    <property type="component" value="Unassembled WGS sequence"/>
</dbReference>
<dbReference type="InterPro" id="IPR008984">
    <property type="entry name" value="SMAD_FHA_dom_sf"/>
</dbReference>
<keyword evidence="1" id="KW-0472">Membrane</keyword>
<dbReference type="Pfam" id="PF00498">
    <property type="entry name" value="FHA"/>
    <property type="match status" value="1"/>
</dbReference>
<name>A0A4R5U4P6_9GAMM</name>
<dbReference type="PROSITE" id="PS50006">
    <property type="entry name" value="FHA_DOMAIN"/>
    <property type="match status" value="1"/>
</dbReference>
<accession>A0A4R5U4P6</accession>
<sequence length="266" mass="28389">MQGVKLRFSDQTVADHPLGIGEHGVVRSNDGLELVEGASAPVRLCVDRRGVWLSIDGDGDGQGVHVNGRQVRRMAMLRVGDAIYVDGIEMRLVGAQPPEVPPPGLSGSDEAADPRVVLRGVGGRHHGRSFTLERPRLVGRVASADIRIDDVAFSERHARLERVGDQVLLRDLGSPEGSQVNGEPVRDALLNAGDQIVFDGLHRFVVEAPQRGLPAMPEPPGDGALVHVDHGPVEADASPAWRLPWVLLAALLLALLLSALLLFGPA</sequence>
<evidence type="ECO:0000256" key="1">
    <source>
        <dbReference type="SAM" id="Phobius"/>
    </source>
</evidence>
<evidence type="ECO:0000259" key="2">
    <source>
        <dbReference type="PROSITE" id="PS50006"/>
    </source>
</evidence>
<keyword evidence="1" id="KW-1133">Transmembrane helix</keyword>